<reference evidence="2" key="3">
    <citation type="submission" date="2018-08" db="UniProtKB">
        <authorList>
            <consortium name="EnsemblPlants"/>
        </authorList>
    </citation>
    <scope>IDENTIFICATION</scope>
    <source>
        <strain evidence="2">cv. Bd21</strain>
    </source>
</reference>
<dbReference type="EnsemblPlants" id="KQK23105">
    <property type="protein sequence ID" value="KQK23105"/>
    <property type="gene ID" value="BRADI_1g71315v3"/>
</dbReference>
<sequence length="120" mass="13604">MGFGFSKLDPRSEGSKLVQIVRWFTYQPVAAFAIALESNGLTEISPYKSGSKIVFFIFFFLSKLPNYVDLLCWHVTNSGTRKFTTDLKLSFKLMETVRCGIALHLSQSWRIATSNWPGTI</sequence>
<dbReference type="AlphaFoldDB" id="A0A0Q3LIU5"/>
<proteinExistence type="predicted"/>
<evidence type="ECO:0000313" key="2">
    <source>
        <dbReference type="EnsemblPlants" id="KQK23105"/>
    </source>
</evidence>
<evidence type="ECO:0000313" key="3">
    <source>
        <dbReference type="Proteomes" id="UP000008810"/>
    </source>
</evidence>
<protein>
    <submittedName>
        <fullName evidence="1 2">Uncharacterized protein</fullName>
    </submittedName>
</protein>
<gene>
    <name evidence="1" type="ORF">BRADI_1g71315v3</name>
</gene>
<reference evidence="1 2" key="1">
    <citation type="journal article" date="2010" name="Nature">
        <title>Genome sequencing and analysis of the model grass Brachypodium distachyon.</title>
        <authorList>
            <consortium name="International Brachypodium Initiative"/>
        </authorList>
    </citation>
    <scope>NUCLEOTIDE SEQUENCE [LARGE SCALE GENOMIC DNA]</scope>
    <source>
        <strain evidence="1 2">Bd21</strain>
    </source>
</reference>
<evidence type="ECO:0000313" key="1">
    <source>
        <dbReference type="EMBL" id="KQK23105.1"/>
    </source>
</evidence>
<dbReference type="Gramene" id="KQK23105">
    <property type="protein sequence ID" value="KQK23105"/>
    <property type="gene ID" value="BRADI_1g71315v3"/>
</dbReference>
<dbReference type="Proteomes" id="UP000008810">
    <property type="component" value="Chromosome 1"/>
</dbReference>
<name>A0A0Q3LIU5_BRADI</name>
<keyword evidence="3" id="KW-1185">Reference proteome</keyword>
<dbReference type="EMBL" id="CM000880">
    <property type="protein sequence ID" value="KQK23105.1"/>
    <property type="molecule type" value="Genomic_DNA"/>
</dbReference>
<reference evidence="1" key="2">
    <citation type="submission" date="2017-06" db="EMBL/GenBank/DDBJ databases">
        <title>WGS assembly of Brachypodium distachyon.</title>
        <authorList>
            <consortium name="The International Brachypodium Initiative"/>
            <person name="Lucas S."/>
            <person name="Harmon-Smith M."/>
            <person name="Lail K."/>
            <person name="Tice H."/>
            <person name="Grimwood J."/>
            <person name="Bruce D."/>
            <person name="Barry K."/>
            <person name="Shu S."/>
            <person name="Lindquist E."/>
            <person name="Wang M."/>
            <person name="Pitluck S."/>
            <person name="Vogel J.P."/>
            <person name="Garvin D.F."/>
            <person name="Mockler T.C."/>
            <person name="Schmutz J."/>
            <person name="Rokhsar D."/>
            <person name="Bevan M.W."/>
        </authorList>
    </citation>
    <scope>NUCLEOTIDE SEQUENCE</scope>
    <source>
        <strain evidence="1">Bd21</strain>
    </source>
</reference>
<organism evidence="1">
    <name type="scientific">Brachypodium distachyon</name>
    <name type="common">Purple false brome</name>
    <name type="synonym">Trachynia distachya</name>
    <dbReference type="NCBI Taxonomy" id="15368"/>
    <lineage>
        <taxon>Eukaryota</taxon>
        <taxon>Viridiplantae</taxon>
        <taxon>Streptophyta</taxon>
        <taxon>Embryophyta</taxon>
        <taxon>Tracheophyta</taxon>
        <taxon>Spermatophyta</taxon>
        <taxon>Magnoliopsida</taxon>
        <taxon>Liliopsida</taxon>
        <taxon>Poales</taxon>
        <taxon>Poaceae</taxon>
        <taxon>BOP clade</taxon>
        <taxon>Pooideae</taxon>
        <taxon>Stipodae</taxon>
        <taxon>Brachypodieae</taxon>
        <taxon>Brachypodium</taxon>
    </lineage>
</organism>
<accession>A0A0Q3LIU5</accession>
<dbReference type="InParanoid" id="A0A0Q3LIU5"/>